<comment type="similarity">
    <text evidence="1">Belongs to the RRP7 family.</text>
</comment>
<gene>
    <name evidence="6" type="primary">LOC100372101</name>
</gene>
<dbReference type="Gene3D" id="6.10.250.1770">
    <property type="match status" value="1"/>
</dbReference>
<evidence type="ECO:0000259" key="4">
    <source>
        <dbReference type="Pfam" id="PF17799"/>
    </source>
</evidence>
<proteinExistence type="inferred from homology"/>
<dbReference type="PANTHER" id="PTHR13191">
    <property type="entry name" value="RIBOSOMAL RNA PROCESSING PROTEIN 7-RELATED"/>
    <property type="match status" value="1"/>
</dbReference>
<dbReference type="GeneID" id="100372101"/>
<feature type="domain" description="Rrp7 RRM-like N-terminal" evidence="4">
    <location>
        <begin position="8"/>
        <end position="69"/>
    </location>
</feature>
<dbReference type="InterPro" id="IPR034890">
    <property type="entry name" value="Rrp7A_RRM"/>
</dbReference>
<dbReference type="Pfam" id="PF17799">
    <property type="entry name" value="RRM_Rrp7"/>
    <property type="match status" value="1"/>
</dbReference>
<dbReference type="InterPro" id="IPR040447">
    <property type="entry name" value="RRM_Rrp7"/>
</dbReference>
<evidence type="ECO:0000259" key="3">
    <source>
        <dbReference type="Pfam" id="PF12923"/>
    </source>
</evidence>
<dbReference type="RefSeq" id="XP_002741084.1">
    <property type="nucleotide sequence ID" value="XM_002741038.2"/>
</dbReference>
<organism evidence="5 6">
    <name type="scientific">Saccoglossus kowalevskii</name>
    <name type="common">Acorn worm</name>
    <dbReference type="NCBI Taxonomy" id="10224"/>
    <lineage>
        <taxon>Eukaryota</taxon>
        <taxon>Metazoa</taxon>
        <taxon>Hemichordata</taxon>
        <taxon>Enteropneusta</taxon>
        <taxon>Harrimaniidae</taxon>
        <taxon>Saccoglossus</taxon>
    </lineage>
</organism>
<feature type="coiled-coil region" evidence="2">
    <location>
        <begin position="157"/>
        <end position="184"/>
    </location>
</feature>
<dbReference type="CDD" id="cd12951">
    <property type="entry name" value="RRP7_Rrp7A"/>
    <property type="match status" value="1"/>
</dbReference>
<feature type="coiled-coil region" evidence="2">
    <location>
        <begin position="238"/>
        <end position="265"/>
    </location>
</feature>
<evidence type="ECO:0000256" key="2">
    <source>
        <dbReference type="SAM" id="Coils"/>
    </source>
</evidence>
<dbReference type="InterPro" id="IPR035979">
    <property type="entry name" value="RBD_domain_sf"/>
</dbReference>
<dbReference type="PANTHER" id="PTHR13191:SF0">
    <property type="entry name" value="RIBOSOMAL RNA-PROCESSING PROTEIN 7 HOMOLOG A-RELATED"/>
    <property type="match status" value="1"/>
</dbReference>
<keyword evidence="2" id="KW-0175">Coiled coil</keyword>
<dbReference type="InterPro" id="IPR024326">
    <property type="entry name" value="RRP7_C"/>
</dbReference>
<dbReference type="Pfam" id="PF12923">
    <property type="entry name" value="RRP7"/>
    <property type="match status" value="1"/>
</dbReference>
<reference evidence="6" key="1">
    <citation type="submission" date="2025-08" db="UniProtKB">
        <authorList>
            <consortium name="RefSeq"/>
        </authorList>
    </citation>
    <scope>IDENTIFICATION</scope>
    <source>
        <tissue evidence="6">Testes</tissue>
    </source>
</reference>
<evidence type="ECO:0000313" key="6">
    <source>
        <dbReference type="RefSeq" id="XP_002741084.1"/>
    </source>
</evidence>
<dbReference type="Proteomes" id="UP000694865">
    <property type="component" value="Unplaced"/>
</dbReference>
<sequence length="271" mass="31697">MAAPMNSVAGFKVMPVKLNNKSDVVRYFYYKEHNVREKDSSKPSDRTLFVVNIPAYCNEECLQRLFSQCGTVESVHFQQKPGISKTKTAVEESTFFKQVNLIKGYKVAYVIFKNPSGLQNAKKFNYKQPLLLSTEESPIFAGMKKWCKEYIDSIPDTTEMQKEIDEYMANYDRQELEEEEKTTELEGVADSDGWITVTRKGRKPGLARTEVNQTKATVQEKKKREKTELLNFYRFQFRESKREHIAQLRKRFEEDKEKIVAMKAARKFKPY</sequence>
<dbReference type="CDD" id="cd12294">
    <property type="entry name" value="RRM_Rrp7A"/>
    <property type="match status" value="1"/>
</dbReference>
<evidence type="ECO:0000313" key="5">
    <source>
        <dbReference type="Proteomes" id="UP000694865"/>
    </source>
</evidence>
<name>A0ABM0GZV5_SACKO</name>
<accession>A0ABM0GZV5</accession>
<protein>
    <submittedName>
        <fullName evidence="6">Ribosomal RNA-processing protein 7 homolog A-like</fullName>
    </submittedName>
</protein>
<evidence type="ECO:0000256" key="1">
    <source>
        <dbReference type="ARBA" id="ARBA00006110"/>
    </source>
</evidence>
<feature type="domain" description="Ribosomal RNA-processing protein 7 C-terminal" evidence="3">
    <location>
        <begin position="153"/>
        <end position="271"/>
    </location>
</feature>
<keyword evidence="5" id="KW-1185">Reference proteome</keyword>
<dbReference type="Gene3D" id="3.30.70.330">
    <property type="match status" value="1"/>
</dbReference>
<dbReference type="InterPro" id="IPR040446">
    <property type="entry name" value="RRP7"/>
</dbReference>
<dbReference type="SUPFAM" id="SSF54928">
    <property type="entry name" value="RNA-binding domain, RBD"/>
    <property type="match status" value="1"/>
</dbReference>
<dbReference type="InterPro" id="IPR012677">
    <property type="entry name" value="Nucleotide-bd_a/b_plait_sf"/>
</dbReference>